<dbReference type="Proteomes" id="UP000759103">
    <property type="component" value="Unassembled WGS sequence"/>
</dbReference>
<reference evidence="1 2" key="1">
    <citation type="submission" date="2021-07" db="EMBL/GenBank/DDBJ databases">
        <title>Sphingomonas sp.</title>
        <authorList>
            <person name="Feng G."/>
            <person name="Li J."/>
            <person name="Pan M."/>
        </authorList>
    </citation>
    <scope>NUCLEOTIDE SEQUENCE [LARGE SCALE GENOMIC DNA]</scope>
    <source>
        <strain evidence="1 2">RRHST34</strain>
    </source>
</reference>
<dbReference type="RefSeq" id="WP_219750741.1">
    <property type="nucleotide sequence ID" value="NZ_JAHXZN010000016.1"/>
</dbReference>
<sequence>MTDRIAMIVRTFTPIMEQAGFRQVGRESAEEIELDEGERLALIDTLIRRLMMRTGRDAPALPISIEDAPADRLEWFGIAVQTCAEAGCYYERAAQANR</sequence>
<proteinExistence type="predicted"/>
<evidence type="ECO:0000313" key="1">
    <source>
        <dbReference type="EMBL" id="MBW6533218.1"/>
    </source>
</evidence>
<dbReference type="EMBL" id="JAHXZN010000016">
    <property type="protein sequence ID" value="MBW6533218.1"/>
    <property type="molecule type" value="Genomic_DNA"/>
</dbReference>
<comment type="caution">
    <text evidence="1">The sequence shown here is derived from an EMBL/GenBank/DDBJ whole genome shotgun (WGS) entry which is preliminary data.</text>
</comment>
<keyword evidence="2" id="KW-1185">Reference proteome</keyword>
<gene>
    <name evidence="1" type="ORF">KZ820_20950</name>
</gene>
<accession>A0ABS7BUE0</accession>
<evidence type="ECO:0000313" key="2">
    <source>
        <dbReference type="Proteomes" id="UP000759103"/>
    </source>
</evidence>
<organism evidence="1 2">
    <name type="scientific">Sphingomonas citri</name>
    <dbReference type="NCBI Taxonomy" id="2862499"/>
    <lineage>
        <taxon>Bacteria</taxon>
        <taxon>Pseudomonadati</taxon>
        <taxon>Pseudomonadota</taxon>
        <taxon>Alphaproteobacteria</taxon>
        <taxon>Sphingomonadales</taxon>
        <taxon>Sphingomonadaceae</taxon>
        <taxon>Sphingomonas</taxon>
    </lineage>
</organism>
<name>A0ABS7BUE0_9SPHN</name>
<protein>
    <submittedName>
        <fullName evidence="1">Uncharacterized protein</fullName>
    </submittedName>
</protein>